<evidence type="ECO:0000313" key="29">
    <source>
        <dbReference type="Proteomes" id="UP000265120"/>
    </source>
</evidence>
<evidence type="ECO:0000259" key="27">
    <source>
        <dbReference type="Pfam" id="PF17039"/>
    </source>
</evidence>
<comment type="catalytic activity">
    <reaction evidence="20">
        <text>a neolactoside nLc4Cer + GDP-beta-L-fucose = a neolactoside III(3)-alpha-Fuc-nLc4Cer + GDP + H(+)</text>
        <dbReference type="Rhea" id="RHEA:48376"/>
        <dbReference type="ChEBI" id="CHEBI:15378"/>
        <dbReference type="ChEBI" id="CHEBI:57273"/>
        <dbReference type="ChEBI" id="CHEBI:58189"/>
        <dbReference type="ChEBI" id="CHEBI:90376"/>
        <dbReference type="ChEBI" id="CHEBI:90379"/>
    </reaction>
    <physiologicalReaction direction="left-to-right" evidence="20">
        <dbReference type="Rhea" id="RHEA:48377"/>
    </physiologicalReaction>
</comment>
<keyword evidence="8" id="KW-0735">Signal-anchor</keyword>
<dbReference type="KEGG" id="csem:103382673"/>
<evidence type="ECO:0000256" key="12">
    <source>
        <dbReference type="ARBA" id="ARBA00023136"/>
    </source>
</evidence>
<keyword evidence="11" id="KW-0443">Lipid metabolism</keyword>
<keyword evidence="14" id="KW-0325">Glycoprotein</keyword>
<comment type="catalytic activity">
    <reaction evidence="19">
        <text>an N-acetyl-alpha-neuraminyl-(2-&gt;3)-beta-D-galactosyl-(1-&gt;4)-N-acetyl-beta-D-glucosaminyl derivative + GDP-beta-L-fucose = an alpha-Neu5Ac-(2-&gt;3)-beta-D-Gal-(1-&gt;4)-[alpha-L-Fuc-(1-&gt;3)]-beta-D-GlcNAc derivative + GDP + H(+)</text>
        <dbReference type="Rhea" id="RHEA:56076"/>
        <dbReference type="ChEBI" id="CHEBI:15378"/>
        <dbReference type="ChEBI" id="CHEBI:57273"/>
        <dbReference type="ChEBI" id="CHEBI:58189"/>
        <dbReference type="ChEBI" id="CHEBI:136545"/>
        <dbReference type="ChEBI" id="CHEBI:139509"/>
    </reaction>
    <physiologicalReaction direction="left-to-right" evidence="19">
        <dbReference type="Rhea" id="RHEA:56077"/>
    </physiologicalReaction>
</comment>
<dbReference type="SUPFAM" id="SSF53756">
    <property type="entry name" value="UDP-Glycosyltransferase/glycogen phosphorylase"/>
    <property type="match status" value="1"/>
</dbReference>
<evidence type="ECO:0000256" key="4">
    <source>
        <dbReference type="ARBA" id="ARBA00011738"/>
    </source>
</evidence>
<dbReference type="InParanoid" id="A0A3P8V3V3"/>
<evidence type="ECO:0000256" key="3">
    <source>
        <dbReference type="ARBA" id="ARBA00008919"/>
    </source>
</evidence>
<dbReference type="EC" id="2.4.1.-" evidence="24"/>
<evidence type="ECO:0000256" key="17">
    <source>
        <dbReference type="ARBA" id="ARBA00036234"/>
    </source>
</evidence>
<evidence type="ECO:0000256" key="21">
    <source>
        <dbReference type="ARBA" id="ARBA00037848"/>
    </source>
</evidence>
<keyword evidence="5 24" id="KW-0328">Glycosyltransferase</keyword>
<dbReference type="Ensembl" id="ENSCSET00000010214.1">
    <property type="protein sequence ID" value="ENSCSEP00000010093.1"/>
    <property type="gene ID" value="ENSCSEG00000006483.1"/>
</dbReference>
<keyword evidence="7 24" id="KW-0812">Transmembrane</keyword>
<keyword evidence="25" id="KW-0732">Signal</keyword>
<evidence type="ECO:0000256" key="5">
    <source>
        <dbReference type="ARBA" id="ARBA00022676"/>
    </source>
</evidence>
<evidence type="ECO:0000256" key="20">
    <source>
        <dbReference type="ARBA" id="ARBA00036757"/>
    </source>
</evidence>
<feature type="domain" description="Fucosyltransferase C-terminal" evidence="26">
    <location>
        <begin position="176"/>
        <end position="349"/>
    </location>
</feature>
<feature type="chain" id="PRO_5018196777" description="Fucosyltransferase" evidence="25">
    <location>
        <begin position="18"/>
        <end position="352"/>
    </location>
</feature>
<evidence type="ECO:0000256" key="9">
    <source>
        <dbReference type="ARBA" id="ARBA00022989"/>
    </source>
</evidence>
<comment type="catalytic activity">
    <reaction evidence="23">
        <text>an alpha-L-Fuc-(1-&gt;2)-beta-D-Gal-(1-&gt;4)-beta-D-GlcNAc derivative + GDP-beta-L-fucose = an alpha-L-Fuc-(1-&gt;2)-beta-D-Gal-(1-&gt;4)-[alpha-L-Fuc-(1-&gt;3)]-beta-D-GlcNAc derivative + GDP + H(+)</text>
        <dbReference type="Rhea" id="RHEA:77191"/>
        <dbReference type="ChEBI" id="CHEBI:15378"/>
        <dbReference type="ChEBI" id="CHEBI:57273"/>
        <dbReference type="ChEBI" id="CHEBI:58189"/>
        <dbReference type="ChEBI" id="CHEBI:133510"/>
        <dbReference type="ChEBI" id="CHEBI:195560"/>
    </reaction>
    <physiologicalReaction direction="left-to-right" evidence="23">
        <dbReference type="Rhea" id="RHEA:77192"/>
    </physiologicalReaction>
</comment>
<evidence type="ECO:0000256" key="24">
    <source>
        <dbReference type="RuleBase" id="RU003832"/>
    </source>
</evidence>
<comment type="catalytic activity">
    <reaction evidence="17">
        <text>an alpha-Neu5Ac-(2-&gt;3)-beta-D-Gal-(1-&gt;4)-beta-D-GlcNAc-(1-&gt;3)-beta-D-Gal-(1-&gt;4)-beta-D-GlcNAc derivative + GDP-beta-L-fucose = an alpha-Neu5Ac-(2-&gt;3)-beta-D-Gal-(1-&gt;4)-beta-D-GlcNAc-(1-&gt;3)-beta-D-Gal-(1-&gt;4)-[alpha-L-Fuc-(1-&gt;3)]-beta-D-GlcNAc derivative + GDP + H(+)</text>
        <dbReference type="Rhea" id="RHEA:68044"/>
        <dbReference type="ChEBI" id="CHEBI:15378"/>
        <dbReference type="ChEBI" id="CHEBI:57273"/>
        <dbReference type="ChEBI" id="CHEBI:58189"/>
        <dbReference type="ChEBI" id="CHEBI:145343"/>
        <dbReference type="ChEBI" id="CHEBI:176900"/>
    </reaction>
    <physiologicalReaction direction="left-to-right" evidence="17">
        <dbReference type="Rhea" id="RHEA:68045"/>
    </physiologicalReaction>
</comment>
<organism evidence="28 29">
    <name type="scientific">Cynoglossus semilaevis</name>
    <name type="common">Tongue sole</name>
    <dbReference type="NCBI Taxonomy" id="244447"/>
    <lineage>
        <taxon>Eukaryota</taxon>
        <taxon>Metazoa</taxon>
        <taxon>Chordata</taxon>
        <taxon>Craniata</taxon>
        <taxon>Vertebrata</taxon>
        <taxon>Euteleostomi</taxon>
        <taxon>Actinopterygii</taxon>
        <taxon>Neopterygii</taxon>
        <taxon>Teleostei</taxon>
        <taxon>Neoteleostei</taxon>
        <taxon>Acanthomorphata</taxon>
        <taxon>Carangaria</taxon>
        <taxon>Pleuronectiformes</taxon>
        <taxon>Pleuronectoidei</taxon>
        <taxon>Cynoglossidae</taxon>
        <taxon>Cynoglossinae</taxon>
        <taxon>Cynoglossus</taxon>
    </lineage>
</organism>
<comment type="catalytic activity">
    <reaction evidence="22">
        <text>beta-D-Gal-(1-&gt;4)-beta-D-GlcNAc-(1-&gt;3)-beta-D-Gal-(1-&gt;4)-D-Glc + GDP-beta-L-fucose = beta-D-Gal-(1-&gt;4)-[alpha-L-Fuc-(1-&gt;3)]-beta-D-GlcNAc-(1-&gt;3)-beta-D-Gal-(1-&gt;4)-D-Glc + GDP + H(+)</text>
        <dbReference type="Rhea" id="RHEA:77187"/>
        <dbReference type="ChEBI" id="CHEBI:15378"/>
        <dbReference type="ChEBI" id="CHEBI:57273"/>
        <dbReference type="ChEBI" id="CHEBI:58189"/>
        <dbReference type="ChEBI" id="CHEBI:60239"/>
        <dbReference type="ChEBI" id="CHEBI:61352"/>
    </reaction>
    <physiologicalReaction direction="left-to-right" evidence="22">
        <dbReference type="Rhea" id="RHEA:77188"/>
    </physiologicalReaction>
</comment>
<dbReference type="PANTHER" id="PTHR11929">
    <property type="entry name" value="ALPHA- 1,3 -FUCOSYLTRANSFERASE"/>
    <property type="match status" value="1"/>
</dbReference>
<evidence type="ECO:0000256" key="7">
    <source>
        <dbReference type="ARBA" id="ARBA00022692"/>
    </source>
</evidence>
<reference evidence="28" key="2">
    <citation type="submission" date="2025-08" db="UniProtKB">
        <authorList>
            <consortium name="Ensembl"/>
        </authorList>
    </citation>
    <scope>IDENTIFICATION</scope>
</reference>
<accession>A0A3P8V3V3</accession>
<name>A0A3P8V3V3_CYNSE</name>
<keyword evidence="13" id="KW-1015">Disulfide bond</keyword>
<proteinExistence type="inferred from homology"/>
<evidence type="ECO:0000259" key="26">
    <source>
        <dbReference type="Pfam" id="PF00852"/>
    </source>
</evidence>
<comment type="catalytic activity">
    <reaction evidence="16">
        <text>alpha-D-galactosyl-(1-&gt;3)-beta-D-galactosyl-(1-&gt;4)-N-acetyl-beta-D-glucosaminyl-(1-&gt;3)-beta-D-galactosyl-(1-&gt;4)-beta-D-glucosyl-(1&lt;-&gt;1')-ceramide + GDP-beta-L-fucose = a neolactoside IV(3)-alpha-Gal,III(3)-alpha-Fuc-nLc4Cer + GDP + H(+)</text>
        <dbReference type="Rhea" id="RHEA:48380"/>
        <dbReference type="ChEBI" id="CHEBI:15378"/>
        <dbReference type="ChEBI" id="CHEBI:57273"/>
        <dbReference type="ChEBI" id="CHEBI:58189"/>
        <dbReference type="ChEBI" id="CHEBI:90380"/>
        <dbReference type="ChEBI" id="CHEBI:90381"/>
    </reaction>
    <physiologicalReaction direction="left-to-right" evidence="16">
        <dbReference type="Rhea" id="RHEA:48381"/>
    </physiologicalReaction>
</comment>
<evidence type="ECO:0000256" key="19">
    <source>
        <dbReference type="ARBA" id="ARBA00036481"/>
    </source>
</evidence>
<evidence type="ECO:0000256" key="10">
    <source>
        <dbReference type="ARBA" id="ARBA00023034"/>
    </source>
</evidence>
<comment type="subcellular location">
    <subcellularLocation>
        <location evidence="24">Golgi apparatus</location>
        <location evidence="24">Golgi stack membrane</location>
        <topology evidence="24">Single-pass type II membrane protein</topology>
    </subcellularLocation>
    <subcellularLocation>
        <location evidence="21">Golgi apparatus</location>
        <location evidence="21">trans-Golgi network membrane</location>
        <topology evidence="21">Single-pass type II membrane protein</topology>
    </subcellularLocation>
</comment>
<evidence type="ECO:0000256" key="2">
    <source>
        <dbReference type="ARBA" id="ARBA00004934"/>
    </source>
</evidence>
<evidence type="ECO:0000256" key="6">
    <source>
        <dbReference type="ARBA" id="ARBA00022679"/>
    </source>
</evidence>
<feature type="domain" description="Fucosyltransferase N-terminal" evidence="27">
    <location>
        <begin position="58"/>
        <end position="161"/>
    </location>
</feature>
<dbReference type="InterPro" id="IPR055270">
    <property type="entry name" value="Glyco_tran_10_C"/>
</dbReference>
<keyword evidence="10 24" id="KW-0333">Golgi apparatus</keyword>
<evidence type="ECO:0000256" key="11">
    <source>
        <dbReference type="ARBA" id="ARBA00023098"/>
    </source>
</evidence>
<reference evidence="28" key="3">
    <citation type="submission" date="2025-09" db="UniProtKB">
        <authorList>
            <consortium name="Ensembl"/>
        </authorList>
    </citation>
    <scope>IDENTIFICATION</scope>
</reference>
<comment type="catalytic activity">
    <reaction evidence="15">
        <text>a beta-D-galactosyl-(1-&gt;4)-N-acetyl-beta-D-glucosaminyl derivative + GDP-beta-L-fucose = a beta-D-galactosyl-(1-&gt;4)-[alpha-L-fucosyl-(1-&gt;3)]-N-acetyl-beta-D-glucosaminyl derivative + GDP + H(+)</text>
        <dbReference type="Rhea" id="RHEA:14257"/>
        <dbReference type="ChEBI" id="CHEBI:15378"/>
        <dbReference type="ChEBI" id="CHEBI:57273"/>
        <dbReference type="ChEBI" id="CHEBI:58189"/>
        <dbReference type="ChEBI" id="CHEBI:133507"/>
        <dbReference type="ChEBI" id="CHEBI:137941"/>
        <dbReference type="EC" id="2.4.1.152"/>
    </reaction>
    <physiologicalReaction direction="left-to-right" evidence="15">
        <dbReference type="Rhea" id="RHEA:14258"/>
    </physiologicalReaction>
</comment>
<dbReference type="InterPro" id="IPR001503">
    <property type="entry name" value="Glyco_trans_10"/>
</dbReference>
<dbReference type="Gene3D" id="3.40.50.11660">
    <property type="entry name" value="Glycosyl transferase family 10, C-terminal domain"/>
    <property type="match status" value="1"/>
</dbReference>
<keyword evidence="6 24" id="KW-0808">Transferase</keyword>
<dbReference type="UniPathway" id="UPA00378"/>
<evidence type="ECO:0000256" key="22">
    <source>
        <dbReference type="ARBA" id="ARBA00043828"/>
    </source>
</evidence>
<keyword evidence="12" id="KW-0472">Membrane</keyword>
<sequence length="352" mass="41649">MCLTMLCLYLFFYVTYNKPSYKGVTLWSYQEKANHSCQCTQDKVQQPPPAEIQVESKEDVIVLIWMWPFGQRHPLNCNSYNITGCTLTIDKSLYEKADGVIFHHRDIHPGTMPTEPRPWFQKWIWFNMESPVYSGVLPSLDNVFNLTMSYRLDSTILIPYGTLELLQSKRESLELPAKNKLLCWIVSHWEQRLERVRYFQELKKYINVSLYGNAFGNAVGDDEYKDIVSSCKFYLAFENSVCKDYISEKLFLPLELGTVPVVLGPPRKNYERVVPPDSFIHVDDFSSPKQLVERLLYLDQNNEEYLKLLEWKNWFKVIHHKFGHEAACKTCRYLQINRGYQVFHNLNKWYWD</sequence>
<evidence type="ECO:0000313" key="28">
    <source>
        <dbReference type="Ensembl" id="ENSCSEP00000010093.1"/>
    </source>
</evidence>
<evidence type="ECO:0000256" key="15">
    <source>
        <dbReference type="ARBA" id="ARBA00029329"/>
    </source>
</evidence>
<evidence type="ECO:0000256" key="1">
    <source>
        <dbReference type="ARBA" id="ARBA00004922"/>
    </source>
</evidence>
<dbReference type="OrthoDB" id="427096at2759"/>
<dbReference type="GO" id="GO:0017083">
    <property type="term" value="F:4-galactosyl-N-acetylglucosaminide 3-alpha-L-fucosyltransferase activity"/>
    <property type="evidence" value="ECO:0007669"/>
    <property type="project" value="UniProtKB-EC"/>
</dbReference>
<dbReference type="GO" id="GO:0006629">
    <property type="term" value="P:lipid metabolic process"/>
    <property type="evidence" value="ECO:0007669"/>
    <property type="project" value="UniProtKB-KW"/>
</dbReference>
<dbReference type="FunFam" id="3.40.50.11660:FF:000001">
    <property type="entry name" value="alpha-(1,3)-fucosyltransferase 9"/>
    <property type="match status" value="1"/>
</dbReference>
<evidence type="ECO:0000256" key="13">
    <source>
        <dbReference type="ARBA" id="ARBA00023157"/>
    </source>
</evidence>
<dbReference type="GeneTree" id="ENSGT00940000155095"/>
<comment type="pathway">
    <text evidence="2">Glycolipid biosynthesis.</text>
</comment>
<dbReference type="Proteomes" id="UP000265120">
    <property type="component" value="Chromosome 8"/>
</dbReference>
<dbReference type="Pfam" id="PF00852">
    <property type="entry name" value="Glyco_transf_10"/>
    <property type="match status" value="1"/>
</dbReference>
<comment type="similarity">
    <text evidence="3 24">Belongs to the glycosyltransferase 10 family.</text>
</comment>
<dbReference type="InterPro" id="IPR031481">
    <property type="entry name" value="Glyco_tran_10_N"/>
</dbReference>
<evidence type="ECO:0000256" key="8">
    <source>
        <dbReference type="ARBA" id="ARBA00022968"/>
    </source>
</evidence>
<comment type="catalytic activity">
    <reaction evidence="18">
        <text>alpha-N-glycoloylneuraminosyl-(2-&gt;3)-beta-D-galactosyl-(1-&gt;4)-N-acetyl-beta-D-glucosaminyl-(1-&gt;3)-beta-D-galactosyl-(1-&gt;4)-N-acetyl-beta-D-glucosaminyl-(1-&gt;3)-beta-D-galactosyl-(1-&gt;4)-beta-D-glucosyl-(1&lt;-&gt;1')-ceramide + GDP-beta-L-fucose = alpha-N-glycoloylneuraminosyl-(2-&gt;3)-beta-D-galactosyl-(1-&gt;4)-N-acetyl-beta-D-glucosaminyl-(1-&gt;3)-beta-D-galactosyl-(1-&gt;4)-[alpha-L-fucosyl-(1-&gt;3)]-N-acetyl-beta-D-glucosaminyl-(1-&gt;3)-beta-D-galactosyl-(1-&gt;4)-beta-D-glucosyl-(1&lt;-&gt;1')-ceramide + GDP + H(+)</text>
        <dbReference type="Rhea" id="RHEA:48388"/>
        <dbReference type="ChEBI" id="CHEBI:15378"/>
        <dbReference type="ChEBI" id="CHEBI:57273"/>
        <dbReference type="ChEBI" id="CHEBI:58189"/>
        <dbReference type="ChEBI" id="CHEBI:90383"/>
        <dbReference type="ChEBI" id="CHEBI:90384"/>
    </reaction>
    <physiologicalReaction direction="left-to-right" evidence="18">
        <dbReference type="Rhea" id="RHEA:48389"/>
    </physiologicalReaction>
</comment>
<evidence type="ECO:0000256" key="16">
    <source>
        <dbReference type="ARBA" id="ARBA00036053"/>
    </source>
</evidence>
<feature type="signal peptide" evidence="25">
    <location>
        <begin position="1"/>
        <end position="17"/>
    </location>
</feature>
<dbReference type="InterPro" id="IPR038577">
    <property type="entry name" value="GT10-like_C_sf"/>
</dbReference>
<keyword evidence="29" id="KW-1185">Reference proteome</keyword>
<evidence type="ECO:0000256" key="25">
    <source>
        <dbReference type="SAM" id="SignalP"/>
    </source>
</evidence>
<dbReference type="PANTHER" id="PTHR11929:SF10">
    <property type="entry name" value="4-GALACTOSYL-N-ACETYLGLUCOSAMINIDE 3-ALPHA-L-FUCOSYLTRANSFERASE 9"/>
    <property type="match status" value="1"/>
</dbReference>
<comment type="subunit">
    <text evidence="4">Homodimer.</text>
</comment>
<evidence type="ECO:0000256" key="18">
    <source>
        <dbReference type="ARBA" id="ARBA00036295"/>
    </source>
</evidence>
<dbReference type="GO" id="GO:0032580">
    <property type="term" value="C:Golgi cisterna membrane"/>
    <property type="evidence" value="ECO:0007669"/>
    <property type="project" value="UniProtKB-SubCell"/>
</dbReference>
<evidence type="ECO:0000256" key="14">
    <source>
        <dbReference type="ARBA" id="ARBA00023180"/>
    </source>
</evidence>
<evidence type="ECO:0000256" key="23">
    <source>
        <dbReference type="ARBA" id="ARBA00043838"/>
    </source>
</evidence>
<protein>
    <recommendedName>
        <fullName evidence="24">Fucosyltransferase</fullName>
        <ecNumber evidence="24">2.4.1.-</ecNumber>
    </recommendedName>
</protein>
<dbReference type="GeneID" id="103382673"/>
<dbReference type="Pfam" id="PF17039">
    <property type="entry name" value="Glyco_tran_10_N"/>
    <property type="match status" value="1"/>
</dbReference>
<dbReference type="OMA" id="FWLVSNC"/>
<dbReference type="AlphaFoldDB" id="A0A3P8V3V3"/>
<keyword evidence="9" id="KW-1133">Transmembrane helix</keyword>
<dbReference type="STRING" id="244447.ENSCSEP00000010093"/>
<comment type="pathway">
    <text evidence="1">Protein modification; protein glycosylation.</text>
</comment>
<reference evidence="28 29" key="1">
    <citation type="journal article" date="2014" name="Nat. Genet.">
        <title>Whole-genome sequence of a flatfish provides insights into ZW sex chromosome evolution and adaptation to a benthic lifestyle.</title>
        <authorList>
            <person name="Chen S."/>
            <person name="Zhang G."/>
            <person name="Shao C."/>
            <person name="Huang Q."/>
            <person name="Liu G."/>
            <person name="Zhang P."/>
            <person name="Song W."/>
            <person name="An N."/>
            <person name="Chalopin D."/>
            <person name="Volff J.N."/>
            <person name="Hong Y."/>
            <person name="Li Q."/>
            <person name="Sha Z."/>
            <person name="Zhou H."/>
            <person name="Xie M."/>
            <person name="Yu Q."/>
            <person name="Liu Y."/>
            <person name="Xiang H."/>
            <person name="Wang N."/>
            <person name="Wu K."/>
            <person name="Yang C."/>
            <person name="Zhou Q."/>
            <person name="Liao X."/>
            <person name="Yang L."/>
            <person name="Hu Q."/>
            <person name="Zhang J."/>
            <person name="Meng L."/>
            <person name="Jin L."/>
            <person name="Tian Y."/>
            <person name="Lian J."/>
            <person name="Yang J."/>
            <person name="Miao G."/>
            <person name="Liu S."/>
            <person name="Liang Z."/>
            <person name="Yan F."/>
            <person name="Li Y."/>
            <person name="Sun B."/>
            <person name="Zhang H."/>
            <person name="Zhang J."/>
            <person name="Zhu Y."/>
            <person name="Du M."/>
            <person name="Zhao Y."/>
            <person name="Schartl M."/>
            <person name="Tang Q."/>
            <person name="Wang J."/>
        </authorList>
    </citation>
    <scope>NUCLEOTIDE SEQUENCE</scope>
</reference>
<dbReference type="RefSeq" id="XP_008313757.1">
    <property type="nucleotide sequence ID" value="XM_008315535.2"/>
</dbReference>